<evidence type="ECO:0000313" key="3">
    <source>
        <dbReference type="Proteomes" id="UP000307790"/>
    </source>
</evidence>
<organism evidence="2 3">
    <name type="scientific">Thalassotalea litorea</name>
    <dbReference type="NCBI Taxonomy" id="2020715"/>
    <lineage>
        <taxon>Bacteria</taxon>
        <taxon>Pseudomonadati</taxon>
        <taxon>Pseudomonadota</taxon>
        <taxon>Gammaproteobacteria</taxon>
        <taxon>Alteromonadales</taxon>
        <taxon>Colwelliaceae</taxon>
        <taxon>Thalassotalea</taxon>
    </lineage>
</organism>
<sequence length="424" mass="49152">MILCWMEKSISLPNGADTMSRFISRLLSWLYAPFVLIEHVKALWAASRFQKQLTITQDNLNGIVNDDIVLFATLYNEAALLPQFLRHYRQLGVNHFIFIDNHSTDDSVELVSNDNDVSIFHTSDSYKSANFGMHWVNALLRRYGSGRWCVVCDIDEHLIFHSPDKAAPYSVDTDPPLKSLCQRLEKRHQQAFYTLMLDMYPKQHLHTSAQLFKGEEASLIESCPYFDQSGFQYTYNKKYLSQMIRGGVRQRLLYEQQADKGPALQKIPLIKWQPYFAYLSSMHTVSPRRLNSCFEERETGALLHFKFSPGYINKVIQEQTRRQHYDNSSEYTRYQQLLSCAVFYAKDISARYQSSEQLSALGLIKALPRIDSDAQIIPQQHRQDQEQRQGQDKNQKQVQDQDQDQEKVAAKLRDNGKAKAIKNG</sequence>
<protein>
    <submittedName>
        <fullName evidence="2">Glycosyltransferase family 2 protein</fullName>
    </submittedName>
</protein>
<dbReference type="OrthoDB" id="7981249at2"/>
<comment type="caution">
    <text evidence="2">The sequence shown here is derived from an EMBL/GenBank/DDBJ whole genome shotgun (WGS) entry which is preliminary data.</text>
</comment>
<dbReference type="InterPro" id="IPR029044">
    <property type="entry name" value="Nucleotide-diphossugar_trans"/>
</dbReference>
<keyword evidence="2" id="KW-0808">Transferase</keyword>
<feature type="compositionally biased region" description="Basic and acidic residues" evidence="1">
    <location>
        <begin position="381"/>
        <end position="395"/>
    </location>
</feature>
<gene>
    <name evidence="2" type="ORF">FE810_01660</name>
</gene>
<dbReference type="Proteomes" id="UP000307790">
    <property type="component" value="Unassembled WGS sequence"/>
</dbReference>
<dbReference type="AlphaFoldDB" id="A0A5R9IQ69"/>
<dbReference type="Pfam" id="PF13704">
    <property type="entry name" value="Glyco_tranf_2_4"/>
    <property type="match status" value="1"/>
</dbReference>
<dbReference type="Gene3D" id="3.90.550.10">
    <property type="entry name" value="Spore Coat Polysaccharide Biosynthesis Protein SpsA, Chain A"/>
    <property type="match status" value="1"/>
</dbReference>
<evidence type="ECO:0000313" key="2">
    <source>
        <dbReference type="EMBL" id="TLU67680.1"/>
    </source>
</evidence>
<accession>A0A5R9IQ69</accession>
<dbReference type="SUPFAM" id="SSF53448">
    <property type="entry name" value="Nucleotide-diphospho-sugar transferases"/>
    <property type="match status" value="1"/>
</dbReference>
<reference evidence="2 3" key="1">
    <citation type="submission" date="2019-05" db="EMBL/GenBank/DDBJ databases">
        <title>Genome sequences of Thalassotalea litorea 1K03283.</title>
        <authorList>
            <person name="Zhang D."/>
        </authorList>
    </citation>
    <scope>NUCLEOTIDE SEQUENCE [LARGE SCALE GENOMIC DNA]</scope>
    <source>
        <strain evidence="2 3">MCCC 1K03283</strain>
    </source>
</reference>
<dbReference type="EMBL" id="VCBC01000002">
    <property type="protein sequence ID" value="TLU67680.1"/>
    <property type="molecule type" value="Genomic_DNA"/>
</dbReference>
<name>A0A5R9IQ69_9GAMM</name>
<proteinExistence type="predicted"/>
<evidence type="ECO:0000256" key="1">
    <source>
        <dbReference type="SAM" id="MobiDB-lite"/>
    </source>
</evidence>
<dbReference type="GO" id="GO:0016740">
    <property type="term" value="F:transferase activity"/>
    <property type="evidence" value="ECO:0007669"/>
    <property type="project" value="UniProtKB-KW"/>
</dbReference>
<keyword evidence="3" id="KW-1185">Reference proteome</keyword>
<feature type="region of interest" description="Disordered" evidence="1">
    <location>
        <begin position="378"/>
        <end position="424"/>
    </location>
</feature>
<feature type="compositionally biased region" description="Basic and acidic residues" evidence="1">
    <location>
        <begin position="404"/>
        <end position="417"/>
    </location>
</feature>